<evidence type="ECO:0000256" key="1">
    <source>
        <dbReference type="SAM" id="MobiDB-lite"/>
    </source>
</evidence>
<keyword evidence="3" id="KW-1185">Reference proteome</keyword>
<protein>
    <submittedName>
        <fullName evidence="2">Uncharacterized protein</fullName>
    </submittedName>
</protein>
<dbReference type="EMBL" id="JBBBZM010000127">
    <property type="protein sequence ID" value="KAL0633402.1"/>
    <property type="molecule type" value="Genomic_DNA"/>
</dbReference>
<accession>A0ABR3GCH9</accession>
<feature type="compositionally biased region" description="Low complexity" evidence="1">
    <location>
        <begin position="53"/>
        <end position="64"/>
    </location>
</feature>
<feature type="compositionally biased region" description="Polar residues" evidence="1">
    <location>
        <begin position="65"/>
        <end position="74"/>
    </location>
</feature>
<feature type="region of interest" description="Disordered" evidence="1">
    <location>
        <begin position="1"/>
        <end position="74"/>
    </location>
</feature>
<proteinExistence type="predicted"/>
<gene>
    <name evidence="2" type="ORF">Q9L58_007715</name>
</gene>
<organism evidence="2 3">
    <name type="scientific">Discina gigas</name>
    <dbReference type="NCBI Taxonomy" id="1032678"/>
    <lineage>
        <taxon>Eukaryota</taxon>
        <taxon>Fungi</taxon>
        <taxon>Dikarya</taxon>
        <taxon>Ascomycota</taxon>
        <taxon>Pezizomycotina</taxon>
        <taxon>Pezizomycetes</taxon>
        <taxon>Pezizales</taxon>
        <taxon>Discinaceae</taxon>
        <taxon>Discina</taxon>
    </lineage>
</organism>
<feature type="compositionally biased region" description="Basic and acidic residues" evidence="1">
    <location>
        <begin position="37"/>
        <end position="51"/>
    </location>
</feature>
<evidence type="ECO:0000313" key="3">
    <source>
        <dbReference type="Proteomes" id="UP001447188"/>
    </source>
</evidence>
<sequence>MDSTHKRQRSDSSSVTNPPPAKLAKMSVCSPNPTETSTRDSSDVVGEKDELPADSPSPESDASSVTVCSPNSSNMTTIEDLDLREFYKPWSDCYTYEEIEHELQSRRQSWREHLPSETWDYLTDTSNDIRSAEMIARVDVVEGGIPPDAYNTELVWRERETLKAHREVGCSSDHSVDWYHEW</sequence>
<reference evidence="2 3" key="1">
    <citation type="submission" date="2024-02" db="EMBL/GenBank/DDBJ databases">
        <title>Discinaceae phylogenomics.</title>
        <authorList>
            <person name="Dirks A.C."/>
            <person name="James T.Y."/>
        </authorList>
    </citation>
    <scope>NUCLEOTIDE SEQUENCE [LARGE SCALE GENOMIC DNA]</scope>
    <source>
        <strain evidence="2 3">ACD0624</strain>
    </source>
</reference>
<comment type="caution">
    <text evidence="2">The sequence shown here is derived from an EMBL/GenBank/DDBJ whole genome shotgun (WGS) entry which is preliminary data.</text>
</comment>
<name>A0ABR3GCH9_9PEZI</name>
<dbReference type="Proteomes" id="UP001447188">
    <property type="component" value="Unassembled WGS sequence"/>
</dbReference>
<evidence type="ECO:0000313" key="2">
    <source>
        <dbReference type="EMBL" id="KAL0633402.1"/>
    </source>
</evidence>